<dbReference type="GO" id="GO:0071949">
    <property type="term" value="F:FAD binding"/>
    <property type="evidence" value="ECO:0007669"/>
    <property type="project" value="InterPro"/>
</dbReference>
<dbReference type="InterPro" id="IPR016169">
    <property type="entry name" value="FAD-bd_PCMH_sub2"/>
</dbReference>
<keyword evidence="6" id="KW-1185">Reference proteome</keyword>
<dbReference type="Proteomes" id="UP000245884">
    <property type="component" value="Unassembled WGS sequence"/>
</dbReference>
<name>A0A316UIC8_9BASI</name>
<protein>
    <submittedName>
        <fullName evidence="5">FAD-binding domain-containing protein</fullName>
    </submittedName>
</protein>
<accession>A0A316UIC8</accession>
<dbReference type="AlphaFoldDB" id="A0A316UIC8"/>
<dbReference type="Pfam" id="PF01565">
    <property type="entry name" value="FAD_binding_4"/>
    <property type="match status" value="1"/>
</dbReference>
<reference evidence="5 6" key="1">
    <citation type="journal article" date="2018" name="Mol. Biol. Evol.">
        <title>Broad Genomic Sampling Reveals a Smut Pathogenic Ancestry of the Fungal Clade Ustilaginomycotina.</title>
        <authorList>
            <person name="Kijpornyongpan T."/>
            <person name="Mondo S.J."/>
            <person name="Barry K."/>
            <person name="Sandor L."/>
            <person name="Lee J."/>
            <person name="Lipzen A."/>
            <person name="Pangilinan J."/>
            <person name="LaButti K."/>
            <person name="Hainaut M."/>
            <person name="Henrissat B."/>
            <person name="Grigoriev I.V."/>
            <person name="Spatafora J.W."/>
            <person name="Aime M.C."/>
        </authorList>
    </citation>
    <scope>NUCLEOTIDE SEQUENCE [LARGE SCALE GENOMIC DNA]</scope>
    <source>
        <strain evidence="5 6">MCA 5214</strain>
    </source>
</reference>
<dbReference type="PROSITE" id="PS51387">
    <property type="entry name" value="FAD_PCMH"/>
    <property type="match status" value="1"/>
</dbReference>
<feature type="domain" description="FAD-binding PCMH-type" evidence="4">
    <location>
        <begin position="126"/>
        <end position="307"/>
    </location>
</feature>
<dbReference type="Pfam" id="PF08031">
    <property type="entry name" value="BBE"/>
    <property type="match status" value="1"/>
</dbReference>
<dbReference type="InterPro" id="IPR012951">
    <property type="entry name" value="BBE"/>
</dbReference>
<keyword evidence="3" id="KW-0732">Signal</keyword>
<evidence type="ECO:0000313" key="6">
    <source>
        <dbReference type="Proteomes" id="UP000245884"/>
    </source>
</evidence>
<dbReference type="STRING" id="1569628.A0A316UIC8"/>
<organism evidence="5 6">
    <name type="scientific">Jaminaea rosea</name>
    <dbReference type="NCBI Taxonomy" id="1569628"/>
    <lineage>
        <taxon>Eukaryota</taxon>
        <taxon>Fungi</taxon>
        <taxon>Dikarya</taxon>
        <taxon>Basidiomycota</taxon>
        <taxon>Ustilaginomycotina</taxon>
        <taxon>Exobasidiomycetes</taxon>
        <taxon>Microstromatales</taxon>
        <taxon>Microstromatales incertae sedis</taxon>
        <taxon>Jaminaea</taxon>
    </lineage>
</organism>
<evidence type="ECO:0000256" key="1">
    <source>
        <dbReference type="ARBA" id="ARBA00005466"/>
    </source>
</evidence>
<comment type="similarity">
    <text evidence="1">Belongs to the oxygen-dependent FAD-linked oxidoreductase family.</text>
</comment>
<feature type="signal peptide" evidence="3">
    <location>
        <begin position="1"/>
        <end position="21"/>
    </location>
</feature>
<dbReference type="PANTHER" id="PTHR13878">
    <property type="entry name" value="GULONOLACTONE OXIDASE"/>
    <property type="match status" value="1"/>
</dbReference>
<dbReference type="InterPro" id="IPR006094">
    <property type="entry name" value="Oxid_FAD_bind_N"/>
</dbReference>
<dbReference type="GeneID" id="37029710"/>
<dbReference type="InterPro" id="IPR016166">
    <property type="entry name" value="FAD-bd_PCMH"/>
</dbReference>
<dbReference type="InterPro" id="IPR036318">
    <property type="entry name" value="FAD-bd_PCMH-like_sf"/>
</dbReference>
<evidence type="ECO:0000256" key="3">
    <source>
        <dbReference type="SAM" id="SignalP"/>
    </source>
</evidence>
<dbReference type="RefSeq" id="XP_025359286.1">
    <property type="nucleotide sequence ID" value="XM_025507887.1"/>
</dbReference>
<dbReference type="OrthoDB" id="9983560at2759"/>
<gene>
    <name evidence="5" type="ORF">BDZ90DRAFT_256321</name>
</gene>
<dbReference type="InterPro" id="IPR050432">
    <property type="entry name" value="FAD-linked_Oxidoreductases_BP"/>
</dbReference>
<dbReference type="SUPFAM" id="SSF56176">
    <property type="entry name" value="FAD-binding/transporter-associated domain-like"/>
    <property type="match status" value="1"/>
</dbReference>
<evidence type="ECO:0000259" key="4">
    <source>
        <dbReference type="PROSITE" id="PS51387"/>
    </source>
</evidence>
<dbReference type="EMBL" id="KZ819679">
    <property type="protein sequence ID" value="PWN24674.1"/>
    <property type="molecule type" value="Genomic_DNA"/>
</dbReference>
<proteinExistence type="inferred from homology"/>
<dbReference type="PANTHER" id="PTHR13878:SF91">
    <property type="entry name" value="FAD BINDING DOMAIN PROTEIN (AFU_ORTHOLOGUE AFUA_6G12070)-RELATED"/>
    <property type="match status" value="1"/>
</dbReference>
<dbReference type="Gene3D" id="3.30.465.10">
    <property type="match status" value="1"/>
</dbReference>
<evidence type="ECO:0000313" key="5">
    <source>
        <dbReference type="EMBL" id="PWN24674.1"/>
    </source>
</evidence>
<dbReference type="GO" id="GO:0016491">
    <property type="term" value="F:oxidoreductase activity"/>
    <property type="evidence" value="ECO:0007669"/>
    <property type="project" value="UniProtKB-KW"/>
</dbReference>
<sequence length="606" mass="64360">MLSLLALAPLYLALTPLAALCATLTPRDATYCAKGSPCFPSAADLAAFNTSISGRLYSARPISSVCYAKDPSFNPVACGELQANNGNDQWRSDHFGAFEQTQWEDCNSQDQCGNDAASFAAGQCGQGRIPDYFVDARSPADIQAWARFVYQHNLRPTIKNTGHDYKGRSAGDSGFGLWTHNIKGATHDTAFVPKGCKEKYDAITLLAGTQWRQGYEFAESVGRTLVGGDNPQVGAVGGWLLGGGHSFLSTAHGLGVDRVVSIDLVKPTGELETITACSNPELFRSLRGGGGGTFGVVASATYQTLPRMPIHALIAPSLSLGVGNRKNNAVLAALARITPDLNANGIGGVCFISSNASFTLLAMPSDVGDMAKLKRLTKPYADSLVSLGLLHGGNLLNGNAGAALYQTYSSFYDFFSTTFGTFNEQVGAPIQISSRLIPTKYFKSNPQGAADAVQASLDHIASSMNAGVQILMGPPGPLAGGFKGVTSVNPVWYESAWHVIPSATWAPNAPASVQQATTQAVWESGNMLRAFAPDGGAYQNEVSPYETGYKQSLWGSEANYQRLVKAKRQVDPKGLWEVWNGVGSSGIDSGRYSRCYKQNAPRGYSP</sequence>
<keyword evidence="2" id="KW-0560">Oxidoreductase</keyword>
<feature type="chain" id="PRO_5016375010" evidence="3">
    <location>
        <begin position="22"/>
        <end position="606"/>
    </location>
</feature>
<evidence type="ECO:0000256" key="2">
    <source>
        <dbReference type="ARBA" id="ARBA00023002"/>
    </source>
</evidence>